<feature type="region of interest" description="Disordered" evidence="2">
    <location>
        <begin position="271"/>
        <end position="290"/>
    </location>
</feature>
<feature type="region of interest" description="Disordered" evidence="2">
    <location>
        <begin position="68"/>
        <end position="166"/>
    </location>
</feature>
<feature type="compositionally biased region" description="Polar residues" evidence="2">
    <location>
        <begin position="279"/>
        <end position="290"/>
    </location>
</feature>
<feature type="compositionally biased region" description="Low complexity" evidence="2">
    <location>
        <begin position="998"/>
        <end position="1014"/>
    </location>
</feature>
<sequence length="1177" mass="129815">MTADEQRGRQDQIRSAKRALRQFQRRRAQQQSKRASRRLRASLLVTGTETPTLLTQCFSATNPTESIAHESAVRATEKSRRHSRNASIVAEATSDDYRRLSHARRSTGTSGLMESSSRLSRRSSVMTARLPPPSSKRFSLSRGPNADAIASPVLDSPRRRSRHSRQMSIATRGEGFELMSGQPMPSATGSRRSRLSIRFSALEPASALFASKMIQKPLPPIPHEWNAAPEADSDEKDDRMTALEKLEGRHTSSHAAERAARRQSTVRPLIPSWFGLTDTPPSSHDTLRPTNLDNLSMVHEADEASTSHSRPDDAPTPKPDGDTSDSRVLLRPLRLSSLAQPRVPSTRASPATKAARRMSSITYKPDTSLDSPSVSHDWVEPQRQHQASHSRGTQSGMTSWTASDPAHSLFSPDTNVSGSPGATSVDSLDQVSAKLAHPPAEGRDVVLASQVLQQQLSDLRERHQLEVTALQRELEEVRHMMGTQLTTVTAARDQATERVRALEQEVHDMKAQLEDTSGERDMYREDVDDWRKRCSNLEQTIQGQQLRMKQEQSWRQVAMKRMQAMTNRLRMDTESETSSQSSFISNSSLLEPMPELPELPSDEEASGWSYRIARQLSKHAPTSENAPDLPPETIQLLTDMREQILALYSALKLEESNHELTRCQLREQQEANVVCSKPVTPELAPPVQLDGQATPRRSISKRSAVAPDLGAALDMPTPTPGEDTSTVTTRDSETTADILFPQAGEDVPGVPLVGLGFGSTPMTESMSHMVSHARTWTEESLGLANRPRRQSEPETPRDTLRRGSGDFAFQPEHSASLHYTGASEVAWPDTDASCSLEEGFVQHALQPSVDLESGTQDSSWVTESNDASWPTEPSDSAEALVSSHSADHTGDSAWVSDDDSDEKPEASSSPATPRPEFIPEWSFEQATFEAARDVQIYELAGKHAQCRYSRRGARRMRKKPIEDFFGILNVQQELSPPLPVPDYSLEMPPIDTGKLDGSEPMVRSSSLRSSDSGHSAVGRAMLHEEAWDAHVYSPPMLQQVSTETYPASDDLFAQPLVPENAASCVATDWMTPWVPDTSVDEESLSIPDILPYDTSEPPPRTPTPDHRVDANLLAPSIPAPSTPIPRSPGDEPISPRPGRFRYVKRNPLTRIPIPTPIWDLNFTSTTAVPGAPPAFAI</sequence>
<accession>A0AAF0IZZ8</accession>
<feature type="region of interest" description="Disordered" evidence="2">
    <location>
        <begin position="1"/>
        <end position="38"/>
    </location>
</feature>
<feature type="compositionally biased region" description="Basic and acidic residues" evidence="2">
    <location>
        <begin position="309"/>
        <end position="325"/>
    </location>
</feature>
<keyword evidence="1" id="KW-0175">Coiled coil</keyword>
<protein>
    <submittedName>
        <fullName evidence="3">Uncharacterized protein</fullName>
    </submittedName>
</protein>
<feature type="compositionally biased region" description="Basic residues" evidence="2">
    <location>
        <begin position="15"/>
        <end position="38"/>
    </location>
</feature>
<feature type="compositionally biased region" description="Polar residues" evidence="2">
    <location>
        <begin position="853"/>
        <end position="874"/>
    </location>
</feature>
<feature type="coiled-coil region" evidence="1">
    <location>
        <begin position="453"/>
        <end position="547"/>
    </location>
</feature>
<proteinExistence type="predicted"/>
<feature type="compositionally biased region" description="Polar residues" evidence="2">
    <location>
        <begin position="411"/>
        <end position="425"/>
    </location>
</feature>
<gene>
    <name evidence="3" type="ORF">MEQU1_001687</name>
</gene>
<feature type="region of interest" description="Disordered" evidence="2">
    <location>
        <begin position="993"/>
        <end position="1014"/>
    </location>
</feature>
<evidence type="ECO:0000313" key="4">
    <source>
        <dbReference type="Proteomes" id="UP001214415"/>
    </source>
</evidence>
<feature type="region of interest" description="Disordered" evidence="2">
    <location>
        <begin position="710"/>
        <end position="731"/>
    </location>
</feature>
<dbReference type="EMBL" id="CP119902">
    <property type="protein sequence ID" value="WFD23003.1"/>
    <property type="molecule type" value="Genomic_DNA"/>
</dbReference>
<feature type="compositionally biased region" description="Pro residues" evidence="2">
    <location>
        <begin position="1117"/>
        <end position="1126"/>
    </location>
</feature>
<feature type="region of interest" description="Disordered" evidence="2">
    <location>
        <begin position="1076"/>
        <end position="1140"/>
    </location>
</feature>
<dbReference type="AlphaFoldDB" id="A0AAF0IZZ8"/>
<dbReference type="Proteomes" id="UP001214415">
    <property type="component" value="Chromosome 3"/>
</dbReference>
<evidence type="ECO:0000256" key="1">
    <source>
        <dbReference type="SAM" id="Coils"/>
    </source>
</evidence>
<evidence type="ECO:0000313" key="3">
    <source>
        <dbReference type="EMBL" id="WFD23003.1"/>
    </source>
</evidence>
<feature type="region of interest" description="Disordered" evidence="2">
    <location>
        <begin position="850"/>
        <end position="917"/>
    </location>
</feature>
<evidence type="ECO:0000256" key="2">
    <source>
        <dbReference type="SAM" id="MobiDB-lite"/>
    </source>
</evidence>
<feature type="region of interest" description="Disordered" evidence="2">
    <location>
        <begin position="300"/>
        <end position="425"/>
    </location>
</feature>
<feature type="compositionally biased region" description="Low complexity" evidence="2">
    <location>
        <begin position="326"/>
        <end position="338"/>
    </location>
</feature>
<feature type="region of interest" description="Disordered" evidence="2">
    <location>
        <begin position="779"/>
        <end position="808"/>
    </location>
</feature>
<feature type="compositionally biased region" description="Polar residues" evidence="2">
    <location>
        <begin position="384"/>
        <end position="402"/>
    </location>
</feature>
<feature type="compositionally biased region" description="Basic and acidic residues" evidence="2">
    <location>
        <begin position="1"/>
        <end position="14"/>
    </location>
</feature>
<feature type="compositionally biased region" description="Basic and acidic residues" evidence="2">
    <location>
        <begin position="68"/>
        <end position="78"/>
    </location>
</feature>
<feature type="compositionally biased region" description="Basic and acidic residues" evidence="2">
    <location>
        <begin position="789"/>
        <end position="804"/>
    </location>
</feature>
<keyword evidence="4" id="KW-1185">Reference proteome</keyword>
<name>A0AAF0IZZ8_9BASI</name>
<organism evidence="3 4">
    <name type="scientific">Malassezia equina</name>
    <dbReference type="NCBI Taxonomy" id="1381935"/>
    <lineage>
        <taxon>Eukaryota</taxon>
        <taxon>Fungi</taxon>
        <taxon>Dikarya</taxon>
        <taxon>Basidiomycota</taxon>
        <taxon>Ustilaginomycotina</taxon>
        <taxon>Malasseziomycetes</taxon>
        <taxon>Malasseziales</taxon>
        <taxon>Malasseziaceae</taxon>
        <taxon>Malassezia</taxon>
    </lineage>
</organism>
<reference evidence="3" key="1">
    <citation type="submission" date="2023-03" db="EMBL/GenBank/DDBJ databases">
        <title>Mating type loci evolution in Malassezia.</title>
        <authorList>
            <person name="Coelho M.A."/>
        </authorList>
    </citation>
    <scope>NUCLEOTIDE SEQUENCE</scope>
    <source>
        <strain evidence="3">CBS 12830</strain>
    </source>
</reference>
<feature type="compositionally biased region" description="Low complexity" evidence="2">
    <location>
        <begin position="115"/>
        <end position="124"/>
    </location>
</feature>